<evidence type="ECO:0000313" key="9">
    <source>
        <dbReference type="EMBL" id="AWK72485.1"/>
    </source>
</evidence>
<dbReference type="KEGG" id="roz:CBI38_13755"/>
<dbReference type="EMBL" id="CP021354">
    <property type="protein sequence ID" value="AWK72485.1"/>
    <property type="molecule type" value="Genomic_DNA"/>
</dbReference>
<proteinExistence type="inferred from homology"/>
<dbReference type="PANTHER" id="PTHR30269:SF0">
    <property type="entry name" value="MEMBRANE TRANSPORTER PROTEIN YFCA-RELATED"/>
    <property type="match status" value="1"/>
</dbReference>
<comment type="subcellular location">
    <subcellularLocation>
        <location evidence="1 8">Cell membrane</location>
        <topology evidence="1 8">Multi-pass membrane protein</topology>
    </subcellularLocation>
</comment>
<keyword evidence="3" id="KW-0813">Transport</keyword>
<evidence type="ECO:0000256" key="6">
    <source>
        <dbReference type="ARBA" id="ARBA00022989"/>
    </source>
</evidence>
<evidence type="ECO:0000256" key="2">
    <source>
        <dbReference type="ARBA" id="ARBA00009142"/>
    </source>
</evidence>
<keyword evidence="6 8" id="KW-1133">Transmembrane helix</keyword>
<feature type="transmembrane region" description="Helical" evidence="8">
    <location>
        <begin position="257"/>
        <end position="275"/>
    </location>
</feature>
<protein>
    <recommendedName>
        <fullName evidence="8">Probable membrane transporter protein</fullName>
    </recommendedName>
</protein>
<evidence type="ECO:0000256" key="7">
    <source>
        <dbReference type="ARBA" id="ARBA00023136"/>
    </source>
</evidence>
<evidence type="ECO:0000256" key="5">
    <source>
        <dbReference type="ARBA" id="ARBA00022692"/>
    </source>
</evidence>
<evidence type="ECO:0000256" key="4">
    <source>
        <dbReference type="ARBA" id="ARBA00022475"/>
    </source>
</evidence>
<dbReference type="AlphaFoldDB" id="A0A2S2BV15"/>
<dbReference type="PANTHER" id="PTHR30269">
    <property type="entry name" value="TRANSMEMBRANE PROTEIN YFCA"/>
    <property type="match status" value="1"/>
</dbReference>
<keyword evidence="10" id="KW-1185">Reference proteome</keyword>
<dbReference type="Proteomes" id="UP000245711">
    <property type="component" value="Chromosome"/>
</dbReference>
<reference evidence="9 10" key="1">
    <citation type="submission" date="2017-05" db="EMBL/GenBank/DDBJ databases">
        <title>Isolation of Rhodococcus sp. S2-17 biodegrading of BP-3.</title>
        <authorList>
            <person name="Lee Y."/>
            <person name="Kim K.H."/>
            <person name="Chun B.H."/>
            <person name="Jung H.S."/>
            <person name="Jeon C.O."/>
        </authorList>
    </citation>
    <scope>NUCLEOTIDE SEQUENCE [LARGE SCALE GENOMIC DNA]</scope>
    <source>
        <strain evidence="9 10">S2-17</strain>
    </source>
</reference>
<comment type="similarity">
    <text evidence="2 8">Belongs to the 4-toluene sulfonate uptake permease (TSUP) (TC 2.A.102) family.</text>
</comment>
<feature type="transmembrane region" description="Helical" evidence="8">
    <location>
        <begin position="125"/>
        <end position="143"/>
    </location>
</feature>
<feature type="transmembrane region" description="Helical" evidence="8">
    <location>
        <begin position="215"/>
        <end position="245"/>
    </location>
</feature>
<dbReference type="InterPro" id="IPR052017">
    <property type="entry name" value="TSUP"/>
</dbReference>
<keyword evidence="4 8" id="KW-1003">Cell membrane</keyword>
<organism evidence="9 10">
    <name type="scientific">Rhodococcus oxybenzonivorans</name>
    <dbReference type="NCBI Taxonomy" id="1990687"/>
    <lineage>
        <taxon>Bacteria</taxon>
        <taxon>Bacillati</taxon>
        <taxon>Actinomycetota</taxon>
        <taxon>Actinomycetes</taxon>
        <taxon>Mycobacteriales</taxon>
        <taxon>Nocardiaceae</taxon>
        <taxon>Rhodococcus</taxon>
    </lineage>
</organism>
<evidence type="ECO:0000256" key="1">
    <source>
        <dbReference type="ARBA" id="ARBA00004651"/>
    </source>
</evidence>
<feature type="transmembrane region" description="Helical" evidence="8">
    <location>
        <begin position="164"/>
        <end position="195"/>
    </location>
</feature>
<dbReference type="InterPro" id="IPR002781">
    <property type="entry name" value="TM_pro_TauE-like"/>
</dbReference>
<keyword evidence="5 8" id="KW-0812">Transmembrane</keyword>
<feature type="transmembrane region" description="Helical" evidence="8">
    <location>
        <begin position="30"/>
        <end position="61"/>
    </location>
</feature>
<gene>
    <name evidence="9" type="ORF">CBI38_13755</name>
</gene>
<evidence type="ECO:0000313" key="10">
    <source>
        <dbReference type="Proteomes" id="UP000245711"/>
    </source>
</evidence>
<dbReference type="Pfam" id="PF01925">
    <property type="entry name" value="TauE"/>
    <property type="match status" value="1"/>
</dbReference>
<feature type="transmembrane region" description="Helical" evidence="8">
    <location>
        <begin position="99"/>
        <end position="119"/>
    </location>
</feature>
<accession>A0A2S2BV15</accession>
<name>A0A2S2BV15_9NOCA</name>
<evidence type="ECO:0000256" key="3">
    <source>
        <dbReference type="ARBA" id="ARBA00022448"/>
    </source>
</evidence>
<evidence type="ECO:0000256" key="8">
    <source>
        <dbReference type="RuleBase" id="RU363041"/>
    </source>
</evidence>
<keyword evidence="7 8" id="KW-0472">Membrane</keyword>
<dbReference type="GO" id="GO:0005886">
    <property type="term" value="C:plasma membrane"/>
    <property type="evidence" value="ECO:0007669"/>
    <property type="project" value="UniProtKB-SubCell"/>
</dbReference>
<sequence length="279" mass="28593">MVSRVPTIAGPQKFAHSVRGGDSAVTASDWGLLLIAATAAGWVDAVVGGGGLILIPALFLVAPHLTPQVALGTNKLTAVTGTFAAVVTFARRVRMAWRLLIPAGLLAAATSALGAATVTRIDKDVFIPLIMVVLVGVAVFVTARPQLGITLAKDPPTQRKMVAVVLLAGGLLGFYDGLFGPGTGTFLIITFATFLGTEFVRSAAMAKVINLGSNLGALAFFAASGNVLWALGLGMAVCNVLGAVVGSRMALSKGAGFVRITLLVVVIGMVLRLGWQQFG</sequence>